<sequence length="66" mass="7164">MLSLCIEGLHLLSNLRISVEEMTTSQSQARCLYILSTQVPPLTLASASIYVKAQHASCSLELSSIL</sequence>
<dbReference type="AlphaFoldDB" id="A0A0E9SW60"/>
<accession>A0A0E9SW60</accession>
<reference evidence="1" key="1">
    <citation type="submission" date="2014-11" db="EMBL/GenBank/DDBJ databases">
        <authorList>
            <person name="Amaro Gonzalez C."/>
        </authorList>
    </citation>
    <scope>NUCLEOTIDE SEQUENCE</scope>
</reference>
<organism evidence="1">
    <name type="scientific">Anguilla anguilla</name>
    <name type="common">European freshwater eel</name>
    <name type="synonym">Muraena anguilla</name>
    <dbReference type="NCBI Taxonomy" id="7936"/>
    <lineage>
        <taxon>Eukaryota</taxon>
        <taxon>Metazoa</taxon>
        <taxon>Chordata</taxon>
        <taxon>Craniata</taxon>
        <taxon>Vertebrata</taxon>
        <taxon>Euteleostomi</taxon>
        <taxon>Actinopterygii</taxon>
        <taxon>Neopterygii</taxon>
        <taxon>Teleostei</taxon>
        <taxon>Anguilliformes</taxon>
        <taxon>Anguillidae</taxon>
        <taxon>Anguilla</taxon>
    </lineage>
</organism>
<proteinExistence type="predicted"/>
<dbReference type="EMBL" id="GBXM01062968">
    <property type="protein sequence ID" value="JAH45609.1"/>
    <property type="molecule type" value="Transcribed_RNA"/>
</dbReference>
<evidence type="ECO:0000313" key="1">
    <source>
        <dbReference type="EMBL" id="JAH45609.1"/>
    </source>
</evidence>
<reference evidence="1" key="2">
    <citation type="journal article" date="2015" name="Fish Shellfish Immunol.">
        <title>Early steps in the European eel (Anguilla anguilla)-Vibrio vulnificus interaction in the gills: Role of the RtxA13 toxin.</title>
        <authorList>
            <person name="Callol A."/>
            <person name="Pajuelo D."/>
            <person name="Ebbesson L."/>
            <person name="Teles M."/>
            <person name="MacKenzie S."/>
            <person name="Amaro C."/>
        </authorList>
    </citation>
    <scope>NUCLEOTIDE SEQUENCE</scope>
</reference>
<name>A0A0E9SW60_ANGAN</name>
<protein>
    <submittedName>
        <fullName evidence="1">Uncharacterized protein</fullName>
    </submittedName>
</protein>